<dbReference type="Gene3D" id="3.40.50.450">
    <property type="match status" value="1"/>
</dbReference>
<dbReference type="EMBL" id="NEXC01000086">
    <property type="protein sequence ID" value="PSN82277.1"/>
    <property type="molecule type" value="Genomic_DNA"/>
</dbReference>
<sequence>MNIGIAASSQVSDSKIAERFVNSLPQNSRLIVGGYWGLMKDVADSASKRGIQVVFILPSEPKARPPQTREFISVDTGMEFRARSVLICRSCDVLVALGGEVGTMIEIFMAYAMGKPVIVLTGKGFSSDKIKACFGDTLDSRATGRIYYVDTPEEAAKLAMTLQSKDIVEMG</sequence>
<gene>
    <name evidence="1" type="ORF">B9Q01_08540</name>
</gene>
<proteinExistence type="predicted"/>
<evidence type="ECO:0008006" key="3">
    <source>
        <dbReference type="Google" id="ProtNLM"/>
    </source>
</evidence>
<comment type="caution">
    <text evidence="1">The sequence shown here is derived from an EMBL/GenBank/DDBJ whole genome shotgun (WGS) entry which is preliminary data.</text>
</comment>
<dbReference type="AlphaFoldDB" id="A0A2R6A7F5"/>
<protein>
    <recommendedName>
        <fullName evidence="3">LOG family protein</fullName>
    </recommendedName>
</protein>
<reference evidence="1 2" key="1">
    <citation type="submission" date="2017-04" db="EMBL/GenBank/DDBJ databases">
        <title>Novel microbial lineages endemic to geothermal iron-oxide mats fill important gaps in the evolutionary history of Archaea.</title>
        <authorList>
            <person name="Jay Z.J."/>
            <person name="Beam J.P."/>
            <person name="Dlakic M."/>
            <person name="Rusch D.B."/>
            <person name="Kozubal M.A."/>
            <person name="Inskeep W.P."/>
        </authorList>
    </citation>
    <scope>NUCLEOTIDE SEQUENCE [LARGE SCALE GENOMIC DNA]</scope>
    <source>
        <strain evidence="1">OSP_D</strain>
    </source>
</reference>
<dbReference type="SUPFAM" id="SSF102405">
    <property type="entry name" value="MCP/YpsA-like"/>
    <property type="match status" value="1"/>
</dbReference>
<organism evidence="1 2">
    <name type="scientific">Candidatus Marsarchaeota G1 archaeon OSP_D</name>
    <dbReference type="NCBI Taxonomy" id="1978155"/>
    <lineage>
        <taxon>Archaea</taxon>
        <taxon>Candidatus Marsarchaeota</taxon>
        <taxon>Candidatus Marsarchaeota group 1</taxon>
    </lineage>
</organism>
<evidence type="ECO:0000313" key="1">
    <source>
        <dbReference type="EMBL" id="PSN82277.1"/>
    </source>
</evidence>
<dbReference type="InterPro" id="IPR041164">
    <property type="entry name" value="LDcluster4"/>
</dbReference>
<name>A0A2R6A7F5_9ARCH</name>
<evidence type="ECO:0000313" key="2">
    <source>
        <dbReference type="Proteomes" id="UP000240880"/>
    </source>
</evidence>
<accession>A0A2R6A7F5</accession>
<dbReference type="Pfam" id="PF18306">
    <property type="entry name" value="LDcluster4"/>
    <property type="match status" value="1"/>
</dbReference>
<dbReference type="Proteomes" id="UP000240880">
    <property type="component" value="Unassembled WGS sequence"/>
</dbReference>